<comment type="caution">
    <text evidence="2">The sequence shown here is derived from an EMBL/GenBank/DDBJ whole genome shotgun (WGS) entry which is preliminary data.</text>
</comment>
<organism evidence="2 3">
    <name type="scientific">Flavivirga jejuensis</name>
    <dbReference type="NCBI Taxonomy" id="870487"/>
    <lineage>
        <taxon>Bacteria</taxon>
        <taxon>Pseudomonadati</taxon>
        <taxon>Bacteroidota</taxon>
        <taxon>Flavobacteriia</taxon>
        <taxon>Flavobacteriales</taxon>
        <taxon>Flavobacteriaceae</taxon>
        <taxon>Flavivirga</taxon>
    </lineage>
</organism>
<dbReference type="InterPro" id="IPR003782">
    <property type="entry name" value="SCO1/SenC"/>
</dbReference>
<dbReference type="Proteomes" id="UP001176806">
    <property type="component" value="Unassembled WGS sequence"/>
</dbReference>
<dbReference type="Gene3D" id="3.40.30.10">
    <property type="entry name" value="Glutaredoxin"/>
    <property type="match status" value="1"/>
</dbReference>
<dbReference type="EMBL" id="JAUOEL010000008">
    <property type="protein sequence ID" value="MDO5976552.1"/>
    <property type="molecule type" value="Genomic_DNA"/>
</dbReference>
<sequence length="197" mass="23034">MKLLKLTFLLLFLSCKNNSEKLPVLSYKIDDSGNKTYYSIKYDGFINQLNKPFNTKNIVNKVFVANFFFTRCPSICPPMRNQLIDIAKTFKHENRFMIVSHTIDPKNDSISVLKSYAELTTIPNSTWQFLYANTEKTKEQANQFITNFRPKKDGIDFYHSSYVSLVDEKHSIRGFYNILINEEVNRLKKDIAFLLSE</sequence>
<evidence type="ECO:0000313" key="2">
    <source>
        <dbReference type="EMBL" id="MDO5976552.1"/>
    </source>
</evidence>
<dbReference type="InterPro" id="IPR036249">
    <property type="entry name" value="Thioredoxin-like_sf"/>
</dbReference>
<accession>A0ABT8WTN8</accession>
<protein>
    <submittedName>
        <fullName evidence="2">SCO family protein</fullName>
    </submittedName>
</protein>
<keyword evidence="3" id="KW-1185">Reference proteome</keyword>
<name>A0ABT8WTN8_9FLAO</name>
<dbReference type="CDD" id="cd02968">
    <property type="entry name" value="SCO"/>
    <property type="match status" value="1"/>
</dbReference>
<reference evidence="2" key="1">
    <citation type="submission" date="2023-07" db="EMBL/GenBank/DDBJ databases">
        <title>Two novel species in the genus Flavivirga.</title>
        <authorList>
            <person name="Kwon K."/>
        </authorList>
    </citation>
    <scope>NUCLEOTIDE SEQUENCE</scope>
    <source>
        <strain evidence="2">KACC 14158</strain>
    </source>
</reference>
<dbReference type="RefSeq" id="WP_303303854.1">
    <property type="nucleotide sequence ID" value="NZ_BAABDA010000007.1"/>
</dbReference>
<dbReference type="PANTHER" id="PTHR12151:SF25">
    <property type="entry name" value="LINALOOL DEHYDRATASE_ISOMERASE DOMAIN-CONTAINING PROTEIN"/>
    <property type="match status" value="1"/>
</dbReference>
<gene>
    <name evidence="2" type="ORF">Q4Q40_20315</name>
</gene>
<dbReference type="Pfam" id="PF02630">
    <property type="entry name" value="SCO1-SenC"/>
    <property type="match status" value="1"/>
</dbReference>
<dbReference type="PANTHER" id="PTHR12151">
    <property type="entry name" value="ELECTRON TRANSPORT PROTIN SCO1/SENC FAMILY MEMBER"/>
    <property type="match status" value="1"/>
</dbReference>
<dbReference type="SUPFAM" id="SSF52833">
    <property type="entry name" value="Thioredoxin-like"/>
    <property type="match status" value="1"/>
</dbReference>
<evidence type="ECO:0000313" key="3">
    <source>
        <dbReference type="Proteomes" id="UP001176806"/>
    </source>
</evidence>
<comment type="similarity">
    <text evidence="1">Belongs to the SCO1/2 family.</text>
</comment>
<proteinExistence type="inferred from homology"/>
<evidence type="ECO:0000256" key="1">
    <source>
        <dbReference type="ARBA" id="ARBA00010996"/>
    </source>
</evidence>